<dbReference type="Proteomes" id="UP000600449">
    <property type="component" value="Unassembled WGS sequence"/>
</dbReference>
<dbReference type="InterPro" id="IPR029017">
    <property type="entry name" value="Enolase-like_N"/>
</dbReference>
<dbReference type="PANTHER" id="PTHR13794:SF58">
    <property type="entry name" value="MITOCHONDRIAL ENOLASE SUPERFAMILY MEMBER 1"/>
    <property type="match status" value="1"/>
</dbReference>
<dbReference type="Gene3D" id="3.30.390.10">
    <property type="entry name" value="Enolase-like, N-terminal domain"/>
    <property type="match status" value="1"/>
</dbReference>
<comment type="caution">
    <text evidence="5">The sequence shown here is derived from an EMBL/GenBank/DDBJ whole genome shotgun (WGS) entry which is preliminary data.</text>
</comment>
<organism evidence="5 6">
    <name type="scientific">Salinarimonas ramus</name>
    <dbReference type="NCBI Taxonomy" id="690164"/>
    <lineage>
        <taxon>Bacteria</taxon>
        <taxon>Pseudomonadati</taxon>
        <taxon>Pseudomonadota</taxon>
        <taxon>Alphaproteobacteria</taxon>
        <taxon>Hyphomicrobiales</taxon>
        <taxon>Salinarimonadaceae</taxon>
        <taxon>Salinarimonas</taxon>
    </lineage>
</organism>
<keyword evidence="3" id="KW-0460">Magnesium</keyword>
<dbReference type="GO" id="GO:0016836">
    <property type="term" value="F:hydro-lyase activity"/>
    <property type="evidence" value="ECO:0007669"/>
    <property type="project" value="TreeGrafter"/>
</dbReference>
<dbReference type="SUPFAM" id="SSF54826">
    <property type="entry name" value="Enolase N-terminal domain-like"/>
    <property type="match status" value="1"/>
</dbReference>
<dbReference type="Pfam" id="PF13378">
    <property type="entry name" value="MR_MLE_C"/>
    <property type="match status" value="1"/>
</dbReference>
<dbReference type="SFLD" id="SFLDS00001">
    <property type="entry name" value="Enolase"/>
    <property type="match status" value="1"/>
</dbReference>
<dbReference type="RefSeq" id="WP_188914967.1">
    <property type="nucleotide sequence ID" value="NZ_BMMF01000013.1"/>
</dbReference>
<dbReference type="InterPro" id="IPR013341">
    <property type="entry name" value="Mandelate_racemase_N_dom"/>
</dbReference>
<dbReference type="InterPro" id="IPR013342">
    <property type="entry name" value="Mandelate_racemase_C"/>
</dbReference>
<keyword evidence="2" id="KW-0479">Metal-binding</keyword>
<dbReference type="SFLD" id="SFLDG00179">
    <property type="entry name" value="mandelate_racemase"/>
    <property type="match status" value="1"/>
</dbReference>
<evidence type="ECO:0000256" key="3">
    <source>
        <dbReference type="ARBA" id="ARBA00022842"/>
    </source>
</evidence>
<dbReference type="GO" id="GO:0000287">
    <property type="term" value="F:magnesium ion binding"/>
    <property type="evidence" value="ECO:0007669"/>
    <property type="project" value="TreeGrafter"/>
</dbReference>
<dbReference type="EMBL" id="BMMF01000013">
    <property type="protein sequence ID" value="GGK48486.1"/>
    <property type="molecule type" value="Genomic_DNA"/>
</dbReference>
<keyword evidence="6" id="KW-1185">Reference proteome</keyword>
<dbReference type="Gene3D" id="3.20.20.120">
    <property type="entry name" value="Enolase-like C-terminal domain"/>
    <property type="match status" value="1"/>
</dbReference>
<feature type="domain" description="Mandelate racemase/muconate lactonizing enzyme C-terminal" evidence="4">
    <location>
        <begin position="144"/>
        <end position="241"/>
    </location>
</feature>
<evidence type="ECO:0000256" key="2">
    <source>
        <dbReference type="ARBA" id="ARBA00022723"/>
    </source>
</evidence>
<dbReference type="PANTHER" id="PTHR13794">
    <property type="entry name" value="ENOLASE SUPERFAMILY, MANDELATE RACEMASE"/>
    <property type="match status" value="1"/>
</dbReference>
<name>A0A917QFT8_9HYPH</name>
<gene>
    <name evidence="5" type="ORF">GCM10011322_39350</name>
</gene>
<reference evidence="5 6" key="1">
    <citation type="journal article" date="2014" name="Int. J. Syst. Evol. Microbiol.">
        <title>Complete genome sequence of Corynebacterium casei LMG S-19264T (=DSM 44701T), isolated from a smear-ripened cheese.</title>
        <authorList>
            <consortium name="US DOE Joint Genome Institute (JGI-PGF)"/>
            <person name="Walter F."/>
            <person name="Albersmeier A."/>
            <person name="Kalinowski J."/>
            <person name="Ruckert C."/>
        </authorList>
    </citation>
    <scope>NUCLEOTIDE SEQUENCE [LARGE SCALE GENOMIC DNA]</scope>
    <source>
        <strain evidence="5 6">CGMCC 1.9161</strain>
    </source>
</reference>
<evidence type="ECO:0000313" key="5">
    <source>
        <dbReference type="EMBL" id="GGK48486.1"/>
    </source>
</evidence>
<dbReference type="AlphaFoldDB" id="A0A917QFT8"/>
<dbReference type="InterPro" id="IPR029065">
    <property type="entry name" value="Enolase_C-like"/>
</dbReference>
<accession>A0A917QFT8</accession>
<dbReference type="SMART" id="SM00922">
    <property type="entry name" value="MR_MLE"/>
    <property type="match status" value="1"/>
</dbReference>
<dbReference type="SUPFAM" id="SSF51604">
    <property type="entry name" value="Enolase C-terminal domain-like"/>
    <property type="match status" value="1"/>
</dbReference>
<evidence type="ECO:0000259" key="4">
    <source>
        <dbReference type="SMART" id="SM00922"/>
    </source>
</evidence>
<proteinExistence type="predicted"/>
<dbReference type="Pfam" id="PF02746">
    <property type="entry name" value="MR_MLE_N"/>
    <property type="match status" value="1"/>
</dbReference>
<dbReference type="InterPro" id="IPR046945">
    <property type="entry name" value="RHMD-like"/>
</dbReference>
<dbReference type="InterPro" id="IPR036849">
    <property type="entry name" value="Enolase-like_C_sf"/>
</dbReference>
<comment type="cofactor">
    <cofactor evidence="1">
        <name>Mg(2+)</name>
        <dbReference type="ChEBI" id="CHEBI:18420"/>
    </cofactor>
</comment>
<dbReference type="GO" id="GO:0016052">
    <property type="term" value="P:carbohydrate catabolic process"/>
    <property type="evidence" value="ECO:0007669"/>
    <property type="project" value="TreeGrafter"/>
</dbReference>
<evidence type="ECO:0000256" key="1">
    <source>
        <dbReference type="ARBA" id="ARBA00001946"/>
    </source>
</evidence>
<evidence type="ECO:0000313" key="6">
    <source>
        <dbReference type="Proteomes" id="UP000600449"/>
    </source>
</evidence>
<sequence length="364" mass="38538">MVGVVPIDALEARAYRIPTDAPEADGTLEWEATTLVVVTAGAGNVRGTGYSFADAGAVGVANRTLAAEILGENAMDVPRLWDRMRRRVRNMGSGGIAAGAVSAVDTALWDLKAGLVGLPLADLWGARRDAVPIYGSGGFTSYDDDRLAEQLAGWVSEDGCGRVKMKIGADRRDAERRMTRAKEAIGEEARLMIDANGACTPREALAIAEIADGLGVDWFEEPVTSDDLEGLAFVRGGLPGAVDCAAGEYVYGPHDARRMLEARAVDCLQLDATRCLGYTGFLQAAALAEAFAIPISAHTAPALHLPVCRAAPGLRHIEWFHDHVRIEAMLFEGAPVPRDGAIAASTAAGHGLTFKTKDAERFAL</sequence>
<protein>
    <submittedName>
        <fullName evidence="5">Mandelate racemase</fullName>
    </submittedName>
</protein>